<organism evidence="1 2">
    <name type="scientific">Anditalea andensis</name>
    <dbReference type="NCBI Taxonomy" id="1048983"/>
    <lineage>
        <taxon>Bacteria</taxon>
        <taxon>Pseudomonadati</taxon>
        <taxon>Bacteroidota</taxon>
        <taxon>Cytophagia</taxon>
        <taxon>Cytophagales</taxon>
        <taxon>Cytophagaceae</taxon>
        <taxon>Anditalea</taxon>
    </lineage>
</organism>
<gene>
    <name evidence="1" type="ORF">EL17_21755</name>
</gene>
<evidence type="ECO:0000313" key="1">
    <source>
        <dbReference type="EMBL" id="KEO71809.1"/>
    </source>
</evidence>
<proteinExistence type="predicted"/>
<accession>A0A074KSB7</accession>
<reference evidence="1 2" key="1">
    <citation type="submission" date="2014-04" db="EMBL/GenBank/DDBJ databases">
        <title>Characterization and application of a salt tolerant electro-active bacterium.</title>
        <authorList>
            <person name="Yang L."/>
            <person name="Wei S."/>
            <person name="Tay Q.X.M."/>
        </authorList>
    </citation>
    <scope>NUCLEOTIDE SEQUENCE [LARGE SCALE GENOMIC DNA]</scope>
    <source>
        <strain evidence="1 2">LY1</strain>
    </source>
</reference>
<dbReference type="EMBL" id="JMIH01000039">
    <property type="protein sequence ID" value="KEO71809.1"/>
    <property type="molecule type" value="Genomic_DNA"/>
</dbReference>
<name>A0A074KSB7_9BACT</name>
<dbReference type="AlphaFoldDB" id="A0A074KSB7"/>
<protein>
    <submittedName>
        <fullName evidence="1">Uncharacterized protein</fullName>
    </submittedName>
</protein>
<comment type="caution">
    <text evidence="1">The sequence shown here is derived from an EMBL/GenBank/DDBJ whole genome shotgun (WGS) entry which is preliminary data.</text>
</comment>
<evidence type="ECO:0000313" key="2">
    <source>
        <dbReference type="Proteomes" id="UP000027821"/>
    </source>
</evidence>
<dbReference type="Proteomes" id="UP000027821">
    <property type="component" value="Unassembled WGS sequence"/>
</dbReference>
<keyword evidence="2" id="KW-1185">Reference proteome</keyword>
<sequence>MFEFGVVFTMFANVTGLRNVGHSKRFPLHHSKASSGDKPFPWHTPHIFLGADTGRLLSFLPFFQFQVF</sequence>